<dbReference type="RefSeq" id="WP_092735943.1">
    <property type="nucleotide sequence ID" value="NZ_FNAS01000003.1"/>
</dbReference>
<organism evidence="2 3">
    <name type="scientific">Riemerella columbipharyngis</name>
    <dbReference type="NCBI Taxonomy" id="1071918"/>
    <lineage>
        <taxon>Bacteria</taxon>
        <taxon>Pseudomonadati</taxon>
        <taxon>Bacteroidota</taxon>
        <taxon>Flavobacteriia</taxon>
        <taxon>Flavobacteriales</taxon>
        <taxon>Weeksellaceae</taxon>
        <taxon>Riemerella</taxon>
    </lineage>
</organism>
<dbReference type="EMBL" id="FNAS01000003">
    <property type="protein sequence ID" value="SDE08684.1"/>
    <property type="molecule type" value="Genomic_DNA"/>
</dbReference>
<sequence>MIVDRILKIIELKNINKSIFYRETGLSNGFLDKVKDVGASKIEKILSSYPEINPLWLLTGEGEMLKAGINNNQKIKGDGNIMAGIGSNIETGDSKQTILQLKKEIKELNKRLLEKDEQINKLINILSSGK</sequence>
<evidence type="ECO:0000313" key="3">
    <source>
        <dbReference type="Proteomes" id="UP000198517"/>
    </source>
</evidence>
<dbReference type="AlphaFoldDB" id="A0A1G7A196"/>
<protein>
    <recommendedName>
        <fullName evidence="4">Bacteriophage CI repressor helix-turn-helix domain-containing protein</fullName>
    </recommendedName>
</protein>
<feature type="coiled-coil region" evidence="1">
    <location>
        <begin position="98"/>
        <end position="125"/>
    </location>
</feature>
<gene>
    <name evidence="2" type="ORF">SAMN05421544_10313</name>
</gene>
<dbReference type="Proteomes" id="UP000198517">
    <property type="component" value="Unassembled WGS sequence"/>
</dbReference>
<keyword evidence="3" id="KW-1185">Reference proteome</keyword>
<reference evidence="2 3" key="1">
    <citation type="submission" date="2016-10" db="EMBL/GenBank/DDBJ databases">
        <authorList>
            <person name="de Groot N.N."/>
        </authorList>
    </citation>
    <scope>NUCLEOTIDE SEQUENCE [LARGE SCALE GENOMIC DNA]</scope>
    <source>
        <strain evidence="2 3">DSM 24015</strain>
    </source>
</reference>
<dbReference type="STRING" id="1071918.SAMN05421544_10313"/>
<name>A0A1G7A196_9FLAO</name>
<proteinExistence type="predicted"/>
<evidence type="ECO:0008006" key="4">
    <source>
        <dbReference type="Google" id="ProtNLM"/>
    </source>
</evidence>
<keyword evidence="1" id="KW-0175">Coiled coil</keyword>
<evidence type="ECO:0000313" key="2">
    <source>
        <dbReference type="EMBL" id="SDE08684.1"/>
    </source>
</evidence>
<accession>A0A1G7A196</accession>
<evidence type="ECO:0000256" key="1">
    <source>
        <dbReference type="SAM" id="Coils"/>
    </source>
</evidence>
<dbReference type="OrthoDB" id="796548at2"/>